<evidence type="ECO:0000313" key="5">
    <source>
        <dbReference type="Proteomes" id="UP000239650"/>
    </source>
</evidence>
<feature type="compositionally biased region" description="Basic residues" evidence="1">
    <location>
        <begin position="59"/>
        <end position="71"/>
    </location>
</feature>
<protein>
    <submittedName>
        <fullName evidence="4">Extended-spectrum beta-lactamase PER-1</fullName>
        <ecNumber evidence="4">3.5.2.6</ecNumber>
    </submittedName>
</protein>
<dbReference type="InterPro" id="IPR012338">
    <property type="entry name" value="Beta-lactam/transpept-like"/>
</dbReference>
<evidence type="ECO:0000313" key="4">
    <source>
        <dbReference type="EMBL" id="SPE20676.1"/>
    </source>
</evidence>
<sequence length="327" mass="36513">MEPRREKFSRQKNQRLGRNILVVVIGIIVIIAAGIGIAVAKNRQDQAAQSRAKQQSLVARKKAQSKAKKAAANRSQKAVKQTAKATEKPKKQPTEKALTFDTQNLTANAQKVGYGIYYYNSKRSVGSNQDQPFISASVIKLFIMDYLYDQVKQGKISGGHYIDNHSVDEWIQLMIQQSDNNATNLLIDFAGMTEINQYIQQQGYTQTKLERKMLDDAARNQGLDNYTSVKDVLQFLNQLYQNRDQAPYSKMLTIMKGQQTRTKIPSQLPANTVVANKTGELADVENDVGIVFKDNDPFAIVVLTNQVQNPAAERQAIGALSLAAFQK</sequence>
<dbReference type="Proteomes" id="UP000239650">
    <property type="component" value="Unassembled WGS sequence"/>
</dbReference>
<dbReference type="Pfam" id="PF13354">
    <property type="entry name" value="Beta-lactamase2"/>
    <property type="match status" value="2"/>
</dbReference>
<dbReference type="GO" id="GO:0008800">
    <property type="term" value="F:beta-lactamase activity"/>
    <property type="evidence" value="ECO:0007669"/>
    <property type="project" value="UniProtKB-EC"/>
</dbReference>
<dbReference type="EC" id="3.5.2.6" evidence="4"/>
<dbReference type="SUPFAM" id="SSF56601">
    <property type="entry name" value="beta-lactamase/transpeptidase-like"/>
    <property type="match status" value="1"/>
</dbReference>
<dbReference type="RefSeq" id="WP_099960401.1">
    <property type="nucleotide sequence ID" value="NZ_BJLN01000005.1"/>
</dbReference>
<feature type="domain" description="Beta-lactamase class A catalytic" evidence="3">
    <location>
        <begin position="121"/>
        <end position="157"/>
    </location>
</feature>
<feature type="transmembrane region" description="Helical" evidence="2">
    <location>
        <begin position="20"/>
        <end position="40"/>
    </location>
</feature>
<dbReference type="PANTHER" id="PTHR35333">
    <property type="entry name" value="BETA-LACTAMASE"/>
    <property type="match status" value="1"/>
</dbReference>
<gene>
    <name evidence="4" type="primary">per1</name>
    <name evidence="4" type="ORF">LAS9267_01035</name>
</gene>
<dbReference type="GO" id="GO:0030655">
    <property type="term" value="P:beta-lactam antibiotic catabolic process"/>
    <property type="evidence" value="ECO:0007669"/>
    <property type="project" value="InterPro"/>
</dbReference>
<organism evidence="4 5">
    <name type="scientific">Latilactobacillus sakei</name>
    <name type="common">Lactobacillus sakei</name>
    <dbReference type="NCBI Taxonomy" id="1599"/>
    <lineage>
        <taxon>Bacteria</taxon>
        <taxon>Bacillati</taxon>
        <taxon>Bacillota</taxon>
        <taxon>Bacilli</taxon>
        <taxon>Lactobacillales</taxon>
        <taxon>Lactobacillaceae</taxon>
        <taxon>Latilactobacillus</taxon>
    </lineage>
</organism>
<keyword evidence="4" id="KW-0378">Hydrolase</keyword>
<dbReference type="AlphaFoldDB" id="A0AAE8LVY3"/>
<dbReference type="Gene3D" id="3.40.710.10">
    <property type="entry name" value="DD-peptidase/beta-lactamase superfamily"/>
    <property type="match status" value="1"/>
</dbReference>
<name>A0AAE8LVY3_LATSK</name>
<dbReference type="InterPro" id="IPR045155">
    <property type="entry name" value="Beta-lactam_cat"/>
</dbReference>
<accession>A0AAE8LVY3</accession>
<proteinExistence type="predicted"/>
<evidence type="ECO:0000259" key="3">
    <source>
        <dbReference type="Pfam" id="PF13354"/>
    </source>
</evidence>
<dbReference type="EMBL" id="OKRC01000004">
    <property type="protein sequence ID" value="SPE20676.1"/>
    <property type="molecule type" value="Genomic_DNA"/>
</dbReference>
<feature type="region of interest" description="Disordered" evidence="1">
    <location>
        <begin position="51"/>
        <end position="96"/>
    </location>
</feature>
<evidence type="ECO:0000256" key="2">
    <source>
        <dbReference type="SAM" id="Phobius"/>
    </source>
</evidence>
<dbReference type="GO" id="GO:0046677">
    <property type="term" value="P:response to antibiotic"/>
    <property type="evidence" value="ECO:0007669"/>
    <property type="project" value="InterPro"/>
</dbReference>
<keyword evidence="2" id="KW-0472">Membrane</keyword>
<feature type="compositionally biased region" description="Basic and acidic residues" evidence="1">
    <location>
        <begin position="85"/>
        <end position="94"/>
    </location>
</feature>
<feature type="domain" description="Beta-lactamase class A catalytic" evidence="3">
    <location>
        <begin position="166"/>
        <end position="304"/>
    </location>
</feature>
<keyword evidence="2" id="KW-1133">Transmembrane helix</keyword>
<evidence type="ECO:0000256" key="1">
    <source>
        <dbReference type="SAM" id="MobiDB-lite"/>
    </source>
</evidence>
<comment type="caution">
    <text evidence="4">The sequence shown here is derived from an EMBL/GenBank/DDBJ whole genome shotgun (WGS) entry which is preliminary data.</text>
</comment>
<dbReference type="PANTHER" id="PTHR35333:SF3">
    <property type="entry name" value="BETA-LACTAMASE-TYPE TRANSPEPTIDASE FOLD CONTAINING PROTEIN"/>
    <property type="match status" value="1"/>
</dbReference>
<dbReference type="InterPro" id="IPR000871">
    <property type="entry name" value="Beta-lactam_class-A"/>
</dbReference>
<keyword evidence="2" id="KW-0812">Transmembrane</keyword>
<reference evidence="4 5" key="1">
    <citation type="submission" date="2018-02" db="EMBL/GenBank/DDBJ databases">
        <authorList>
            <person name="Rodrigo-Torres L."/>
            <person name="Arahal R. D."/>
            <person name="Lucena T."/>
        </authorList>
    </citation>
    <scope>NUCLEOTIDE SEQUENCE [LARGE SCALE GENOMIC DNA]</scope>
    <source>
        <strain evidence="4 5">CECT 9267</strain>
    </source>
</reference>